<accession>A0A6J4HR19</accession>
<feature type="compositionally biased region" description="Gly residues" evidence="1">
    <location>
        <begin position="305"/>
        <end position="328"/>
    </location>
</feature>
<evidence type="ECO:0000256" key="1">
    <source>
        <dbReference type="SAM" id="MobiDB-lite"/>
    </source>
</evidence>
<feature type="region of interest" description="Disordered" evidence="1">
    <location>
        <begin position="62"/>
        <end position="86"/>
    </location>
</feature>
<dbReference type="EMBL" id="CADCTN010000072">
    <property type="protein sequence ID" value="CAA9231719.1"/>
    <property type="molecule type" value="Genomic_DNA"/>
</dbReference>
<evidence type="ECO:0000313" key="3">
    <source>
        <dbReference type="EMBL" id="CAA9231719.1"/>
    </source>
</evidence>
<feature type="compositionally biased region" description="Polar residues" evidence="1">
    <location>
        <begin position="282"/>
        <end position="296"/>
    </location>
</feature>
<feature type="transmembrane region" description="Helical" evidence="2">
    <location>
        <begin position="91"/>
        <end position="112"/>
    </location>
</feature>
<evidence type="ECO:0000256" key="2">
    <source>
        <dbReference type="SAM" id="Phobius"/>
    </source>
</evidence>
<keyword evidence="2" id="KW-1133">Transmembrane helix</keyword>
<sequence>MTTAADDPAVEEAFEACLAGRPVPVEGVALAAFAGAVRATASRSGRPNAALAELLATGLLTDQSSPSTRTARSAGGPPSRRSSRIRNRRRSVMFFPVLLAKLLSAGAVAQAATGAGAVLVAVTGAGAAGVLPDPLQDTVATAVETVTPLDLDGGDEVVEDDQTGSDAGTVPTGVTTTTAPVEPTDAEEVGAEEVDAGAFDAEVWAAGPVAGESFGSWVSAGAHHKAELEAAAALNGETFRFGQLVRTWAQHKNVDIEDVEVGGTALEELVEPTPTAAPEIGQETTAPAQQAPSAGTGNRGRPAGSDGGNGGGNSGNGGGNAGKGNGRN</sequence>
<keyword evidence="2" id="KW-0812">Transmembrane</keyword>
<reference evidence="3" key="1">
    <citation type="submission" date="2020-02" db="EMBL/GenBank/DDBJ databases">
        <authorList>
            <person name="Meier V. D."/>
        </authorList>
    </citation>
    <scope>NUCLEOTIDE SEQUENCE</scope>
    <source>
        <strain evidence="3">AVDCRST_MAG52</strain>
    </source>
</reference>
<proteinExistence type="predicted"/>
<dbReference type="AlphaFoldDB" id="A0A6J4HR19"/>
<protein>
    <submittedName>
        <fullName evidence="3">Uncharacterized protein</fullName>
    </submittedName>
</protein>
<gene>
    <name evidence="3" type="ORF">AVDCRST_MAG52-1048</name>
</gene>
<name>A0A6J4HR19_9ACTN</name>
<feature type="compositionally biased region" description="Low complexity" evidence="1">
    <location>
        <begin position="71"/>
        <end position="80"/>
    </location>
</feature>
<keyword evidence="2" id="KW-0472">Membrane</keyword>
<feature type="region of interest" description="Disordered" evidence="1">
    <location>
        <begin position="276"/>
        <end position="328"/>
    </location>
</feature>
<organism evidence="3">
    <name type="scientific">uncultured Blastococcus sp</name>
    <dbReference type="NCBI Taxonomy" id="217144"/>
    <lineage>
        <taxon>Bacteria</taxon>
        <taxon>Bacillati</taxon>
        <taxon>Actinomycetota</taxon>
        <taxon>Actinomycetes</taxon>
        <taxon>Geodermatophilales</taxon>
        <taxon>Geodermatophilaceae</taxon>
        <taxon>Blastococcus</taxon>
        <taxon>environmental samples</taxon>
    </lineage>
</organism>